<dbReference type="InterPro" id="IPR015422">
    <property type="entry name" value="PyrdxlP-dep_Trfase_small"/>
</dbReference>
<dbReference type="AlphaFoldDB" id="A0AAF0BU58"/>
<dbReference type="Pfam" id="PF00266">
    <property type="entry name" value="Aminotran_5"/>
    <property type="match status" value="1"/>
</dbReference>
<dbReference type="EMBL" id="CP116942">
    <property type="protein sequence ID" value="WCO65708.1"/>
    <property type="molecule type" value="Genomic_DNA"/>
</dbReference>
<dbReference type="PROSITE" id="PS00595">
    <property type="entry name" value="AA_TRANSFER_CLASS_5"/>
    <property type="match status" value="1"/>
</dbReference>
<dbReference type="SUPFAM" id="SSF53383">
    <property type="entry name" value="PLP-dependent transferases"/>
    <property type="match status" value="1"/>
</dbReference>
<protein>
    <submittedName>
        <fullName evidence="7">Aminotransferase class V-fold PLP-dependent enzyme</fullName>
    </submittedName>
</protein>
<organism evidence="7 8">
    <name type="scientific">Iamia majanohamensis</name>
    <dbReference type="NCBI Taxonomy" id="467976"/>
    <lineage>
        <taxon>Bacteria</taxon>
        <taxon>Bacillati</taxon>
        <taxon>Actinomycetota</taxon>
        <taxon>Acidimicrobiia</taxon>
        <taxon>Acidimicrobiales</taxon>
        <taxon>Iamiaceae</taxon>
        <taxon>Iamia</taxon>
    </lineage>
</organism>
<accession>A0AAF0BU58</accession>
<evidence type="ECO:0000256" key="2">
    <source>
        <dbReference type="ARBA" id="ARBA00022898"/>
    </source>
</evidence>
<dbReference type="GO" id="GO:0008483">
    <property type="term" value="F:transaminase activity"/>
    <property type="evidence" value="ECO:0007669"/>
    <property type="project" value="UniProtKB-KW"/>
</dbReference>
<feature type="region of interest" description="Disordered" evidence="5">
    <location>
        <begin position="244"/>
        <end position="272"/>
    </location>
</feature>
<evidence type="ECO:0000313" key="8">
    <source>
        <dbReference type="Proteomes" id="UP001216390"/>
    </source>
</evidence>
<sequence length="381" mass="37762">MTEATPAPGDLVLPRAEIPVAADRAYLDTAYMTPLPTSVAEAMAADARRAGRLGSRGQDDRAAAEEGVRAAAARLLGSHPDDVAFVANTTQGVGLVAAGLDWAPGDRVVVAAGDHPSIVLPFRARADAGVEVVEVATGPGAALDPDAVAAALEAGRVRVVAVSWVRADHGARADLAALATLAHDHGALLCADLIQGLGALPCDLGAWGVDAAAAGAQKWLLGPHGVGVAHLAPDLRERLRVPAPSQHHLEGGSGPLPHGPTARRHESGSANHTGRAGLGAALALLERAGPAAVAGRVTALADALADGLADVGAEVLSARAAGSGSGIVSVRVPGIDAAEAVARLDAAGVVAAARADAVRFSAHAWNDEGDVAAAVAAVAAL</sequence>
<keyword evidence="7" id="KW-0808">Transferase</keyword>
<dbReference type="InterPro" id="IPR015421">
    <property type="entry name" value="PyrdxlP-dep_Trfase_major"/>
</dbReference>
<evidence type="ECO:0000256" key="4">
    <source>
        <dbReference type="RuleBase" id="RU004504"/>
    </source>
</evidence>
<reference evidence="7" key="1">
    <citation type="submission" date="2023-01" db="EMBL/GenBank/DDBJ databases">
        <title>The diversity of Class Acidimicrobiia in South China Sea sediment environments and the proposal of Iamia marina sp. nov., a novel species of the genus Iamia.</title>
        <authorList>
            <person name="He Y."/>
            <person name="Tian X."/>
        </authorList>
    </citation>
    <scope>NUCLEOTIDE SEQUENCE</scope>
    <source>
        <strain evidence="7">DSM 19957</strain>
    </source>
</reference>
<keyword evidence="2" id="KW-0663">Pyridoxal phosphate</keyword>
<keyword evidence="8" id="KW-1185">Reference proteome</keyword>
<dbReference type="PANTHER" id="PTHR43586">
    <property type="entry name" value="CYSTEINE DESULFURASE"/>
    <property type="match status" value="1"/>
</dbReference>
<evidence type="ECO:0000256" key="1">
    <source>
        <dbReference type="ARBA" id="ARBA00001933"/>
    </source>
</evidence>
<evidence type="ECO:0000259" key="6">
    <source>
        <dbReference type="Pfam" id="PF00266"/>
    </source>
</evidence>
<evidence type="ECO:0000313" key="7">
    <source>
        <dbReference type="EMBL" id="WCO65708.1"/>
    </source>
</evidence>
<feature type="domain" description="Aminotransferase class V" evidence="6">
    <location>
        <begin position="26"/>
        <end position="350"/>
    </location>
</feature>
<dbReference type="InterPro" id="IPR000192">
    <property type="entry name" value="Aminotrans_V_dom"/>
</dbReference>
<comment type="cofactor">
    <cofactor evidence="1 4">
        <name>pyridoxal 5'-phosphate</name>
        <dbReference type="ChEBI" id="CHEBI:597326"/>
    </cofactor>
</comment>
<dbReference type="InterPro" id="IPR020578">
    <property type="entry name" value="Aminotrans_V_PyrdxlP_BS"/>
</dbReference>
<dbReference type="Proteomes" id="UP001216390">
    <property type="component" value="Chromosome"/>
</dbReference>
<proteinExistence type="inferred from homology"/>
<dbReference type="PANTHER" id="PTHR43586:SF15">
    <property type="entry name" value="BLR3095 PROTEIN"/>
    <property type="match status" value="1"/>
</dbReference>
<dbReference type="KEGG" id="ima:PO878_14480"/>
<comment type="similarity">
    <text evidence="3">Belongs to the class-V pyridoxal-phosphate-dependent aminotransferase family.</text>
</comment>
<evidence type="ECO:0000256" key="3">
    <source>
        <dbReference type="RuleBase" id="RU004075"/>
    </source>
</evidence>
<name>A0AAF0BU58_9ACTN</name>
<dbReference type="RefSeq" id="WP_272735235.1">
    <property type="nucleotide sequence ID" value="NZ_CP116942.1"/>
</dbReference>
<gene>
    <name evidence="7" type="ORF">PO878_14480</name>
</gene>
<keyword evidence="7" id="KW-0032">Aminotransferase</keyword>
<evidence type="ECO:0000256" key="5">
    <source>
        <dbReference type="SAM" id="MobiDB-lite"/>
    </source>
</evidence>
<dbReference type="Gene3D" id="3.40.640.10">
    <property type="entry name" value="Type I PLP-dependent aspartate aminotransferase-like (Major domain)"/>
    <property type="match status" value="1"/>
</dbReference>
<dbReference type="InterPro" id="IPR015424">
    <property type="entry name" value="PyrdxlP-dep_Trfase"/>
</dbReference>
<dbReference type="Gene3D" id="3.90.1150.10">
    <property type="entry name" value="Aspartate Aminotransferase, domain 1"/>
    <property type="match status" value="1"/>
</dbReference>